<dbReference type="EMBL" id="KN819340">
    <property type="protein sequence ID" value="KIJ14754.1"/>
    <property type="molecule type" value="Genomic_DNA"/>
</dbReference>
<gene>
    <name evidence="2" type="ORF">PAXINDRAFT_99820</name>
</gene>
<dbReference type="OrthoDB" id="128308at2759"/>
<name>A0A0C9SY26_PAXIN</name>
<evidence type="ECO:0000313" key="2">
    <source>
        <dbReference type="EMBL" id="KIJ14754.1"/>
    </source>
</evidence>
<sequence length="294" mass="32637">MSIQMDRVHTLAAAKSPPQVSGVNGQAFLQHLQNGGTARVIEKPTSPKHTQSQPLPAMTLVIWYNSNCDPIRLTHEISTFPLQLSHYPSVVSNLELTPASYIDAYNCTTGHWEQHMITTVRTIESEQRLLYKLRKSLLAGLADDECRGLAEELALQLKRSVSKSAKVPSAKRFYLSEGYPAHVCIPSPMSYTVPTQMIPYPCYCSGMNPQSPVVPPTPLYSPDAPSTSRTSFPQHRRHPPLKRWPNDYTVSEIAAGFRAMDAMVARSPTATQKMGFERVFGGRYVKSTVCRCGS</sequence>
<keyword evidence="3" id="KW-1185">Reference proteome</keyword>
<evidence type="ECO:0000313" key="3">
    <source>
        <dbReference type="Proteomes" id="UP000053647"/>
    </source>
</evidence>
<reference evidence="2 3" key="1">
    <citation type="submission" date="2014-06" db="EMBL/GenBank/DDBJ databases">
        <authorList>
            <consortium name="DOE Joint Genome Institute"/>
            <person name="Kuo A."/>
            <person name="Kohler A."/>
            <person name="Nagy L.G."/>
            <person name="Floudas D."/>
            <person name="Copeland A."/>
            <person name="Barry K.W."/>
            <person name="Cichocki N."/>
            <person name="Veneault-Fourrey C."/>
            <person name="LaButti K."/>
            <person name="Lindquist E.A."/>
            <person name="Lipzen A."/>
            <person name="Lundell T."/>
            <person name="Morin E."/>
            <person name="Murat C."/>
            <person name="Sun H."/>
            <person name="Tunlid A."/>
            <person name="Henrissat B."/>
            <person name="Grigoriev I.V."/>
            <person name="Hibbett D.S."/>
            <person name="Martin F."/>
            <person name="Nordberg H.P."/>
            <person name="Cantor M.N."/>
            <person name="Hua S.X."/>
        </authorList>
    </citation>
    <scope>NUCLEOTIDE SEQUENCE [LARGE SCALE GENOMIC DNA]</scope>
    <source>
        <strain evidence="2 3">ATCC 200175</strain>
    </source>
</reference>
<evidence type="ECO:0000256" key="1">
    <source>
        <dbReference type="SAM" id="MobiDB-lite"/>
    </source>
</evidence>
<feature type="compositionally biased region" description="Polar residues" evidence="1">
    <location>
        <begin position="224"/>
        <end position="233"/>
    </location>
</feature>
<dbReference type="Proteomes" id="UP000053647">
    <property type="component" value="Unassembled WGS sequence"/>
</dbReference>
<dbReference type="AlphaFoldDB" id="A0A0C9SY26"/>
<reference evidence="3" key="2">
    <citation type="submission" date="2015-01" db="EMBL/GenBank/DDBJ databases">
        <title>Evolutionary Origins and Diversification of the Mycorrhizal Mutualists.</title>
        <authorList>
            <consortium name="DOE Joint Genome Institute"/>
            <consortium name="Mycorrhizal Genomics Consortium"/>
            <person name="Kohler A."/>
            <person name="Kuo A."/>
            <person name="Nagy L.G."/>
            <person name="Floudas D."/>
            <person name="Copeland A."/>
            <person name="Barry K.W."/>
            <person name="Cichocki N."/>
            <person name="Veneault-Fourrey C."/>
            <person name="LaButti K."/>
            <person name="Lindquist E.A."/>
            <person name="Lipzen A."/>
            <person name="Lundell T."/>
            <person name="Morin E."/>
            <person name="Murat C."/>
            <person name="Riley R."/>
            <person name="Ohm R."/>
            <person name="Sun H."/>
            <person name="Tunlid A."/>
            <person name="Henrissat B."/>
            <person name="Grigoriev I.V."/>
            <person name="Hibbett D.S."/>
            <person name="Martin F."/>
        </authorList>
    </citation>
    <scope>NUCLEOTIDE SEQUENCE [LARGE SCALE GENOMIC DNA]</scope>
    <source>
        <strain evidence="3">ATCC 200175</strain>
    </source>
</reference>
<organism evidence="2 3">
    <name type="scientific">Paxillus involutus ATCC 200175</name>
    <dbReference type="NCBI Taxonomy" id="664439"/>
    <lineage>
        <taxon>Eukaryota</taxon>
        <taxon>Fungi</taxon>
        <taxon>Dikarya</taxon>
        <taxon>Basidiomycota</taxon>
        <taxon>Agaricomycotina</taxon>
        <taxon>Agaricomycetes</taxon>
        <taxon>Agaricomycetidae</taxon>
        <taxon>Boletales</taxon>
        <taxon>Paxilineae</taxon>
        <taxon>Paxillaceae</taxon>
        <taxon>Paxillus</taxon>
    </lineage>
</organism>
<feature type="region of interest" description="Disordered" evidence="1">
    <location>
        <begin position="221"/>
        <end position="243"/>
    </location>
</feature>
<protein>
    <submittedName>
        <fullName evidence="2">Uncharacterized protein</fullName>
    </submittedName>
</protein>
<dbReference type="HOGENOM" id="CLU_026928_0_0_1"/>
<proteinExistence type="predicted"/>
<feature type="region of interest" description="Disordered" evidence="1">
    <location>
        <begin position="1"/>
        <end position="20"/>
    </location>
</feature>
<accession>A0A0C9SY26</accession>